<accession>A0A1D8U3J1</accession>
<dbReference type="RefSeq" id="WP_070396794.1">
    <property type="nucleotide sequence ID" value="NZ_CP017599.1"/>
</dbReference>
<reference evidence="2" key="1">
    <citation type="submission" date="2016-10" db="EMBL/GenBank/DDBJ databases">
        <title>Comparative genomics uncovers the prolific and rare metabolic potential of the cyanobacterial genus Moorea.</title>
        <authorList>
            <person name="Leao T."/>
            <person name="Castelao G."/>
            <person name="Korobeynikov A."/>
            <person name="Monroe E.A."/>
            <person name="Podell S."/>
            <person name="Glukhov E."/>
            <person name="Allen E."/>
            <person name="Gerwick W.H."/>
            <person name="Gerwick L."/>
        </authorList>
    </citation>
    <scope>NUCLEOTIDE SEQUENCE [LARGE SCALE GENOMIC DNA]</scope>
    <source>
        <strain evidence="2">PAL-8-15-08-1</strain>
    </source>
</reference>
<evidence type="ECO:0000313" key="2">
    <source>
        <dbReference type="Proteomes" id="UP000177870"/>
    </source>
</evidence>
<evidence type="ECO:0000313" key="1">
    <source>
        <dbReference type="EMBL" id="AOX04435.1"/>
    </source>
</evidence>
<dbReference type="OrthoDB" id="489120at2"/>
<organism evidence="1 2">
    <name type="scientific">Moorena producens PAL-8-15-08-1</name>
    <dbReference type="NCBI Taxonomy" id="1458985"/>
    <lineage>
        <taxon>Bacteria</taxon>
        <taxon>Bacillati</taxon>
        <taxon>Cyanobacteriota</taxon>
        <taxon>Cyanophyceae</taxon>
        <taxon>Coleofasciculales</taxon>
        <taxon>Coleofasciculaceae</taxon>
        <taxon>Moorena</taxon>
    </lineage>
</organism>
<dbReference type="AlphaFoldDB" id="A0A1D8U3J1"/>
<dbReference type="KEGG" id="mpro:BJP34_20830"/>
<name>A0A1D8U3J1_9CYAN</name>
<protein>
    <recommendedName>
        <fullName evidence="3">CopG family transcriptional regulator</fullName>
    </recommendedName>
</protein>
<dbReference type="EMBL" id="CP017599">
    <property type="protein sequence ID" value="AOX04435.1"/>
    <property type="molecule type" value="Genomic_DNA"/>
</dbReference>
<proteinExistence type="predicted"/>
<evidence type="ECO:0008006" key="3">
    <source>
        <dbReference type="Google" id="ProtNLM"/>
    </source>
</evidence>
<dbReference type="Proteomes" id="UP000177870">
    <property type="component" value="Chromosome"/>
</dbReference>
<sequence>MTITLQFKPEVEARLIAQAAAKGLSLDTYLESVIEESLINQKQTSFYQTATDQEWNSALMDLINSPSFTVAPPLADTAVDRESIYTREEEML</sequence>
<gene>
    <name evidence="1" type="ORF">BJP34_20830</name>
</gene>